<feature type="region of interest" description="Disordered" evidence="1">
    <location>
        <begin position="1"/>
        <end position="22"/>
    </location>
</feature>
<keyword evidence="3" id="KW-1185">Reference proteome</keyword>
<reference evidence="2" key="1">
    <citation type="submission" date="2020-08" db="EMBL/GenBank/DDBJ databases">
        <title>Multicomponent nature underlies the extraordinary mechanical properties of spider dragline silk.</title>
        <authorList>
            <person name="Kono N."/>
            <person name="Nakamura H."/>
            <person name="Mori M."/>
            <person name="Yoshida Y."/>
            <person name="Ohtoshi R."/>
            <person name="Malay A.D."/>
            <person name="Moran D.A.P."/>
            <person name="Tomita M."/>
            <person name="Numata K."/>
            <person name="Arakawa K."/>
        </authorList>
    </citation>
    <scope>NUCLEOTIDE SEQUENCE</scope>
</reference>
<dbReference type="EMBL" id="BMAU01021331">
    <property type="protein sequence ID" value="GFY14782.1"/>
    <property type="molecule type" value="Genomic_DNA"/>
</dbReference>
<dbReference type="AlphaFoldDB" id="A0A8X6VDV4"/>
<proteinExistence type="predicted"/>
<comment type="caution">
    <text evidence="2">The sequence shown here is derived from an EMBL/GenBank/DDBJ whole genome shotgun (WGS) entry which is preliminary data.</text>
</comment>
<accession>A0A8X6VDV4</accession>
<gene>
    <name evidence="2" type="primary">NCL1_14627</name>
    <name evidence="2" type="ORF">TNCV_648251</name>
</gene>
<evidence type="ECO:0000313" key="2">
    <source>
        <dbReference type="EMBL" id="GFY14782.1"/>
    </source>
</evidence>
<evidence type="ECO:0000256" key="1">
    <source>
        <dbReference type="SAM" id="MobiDB-lite"/>
    </source>
</evidence>
<sequence length="147" mass="16970">MHKKSFVKERKRNLSASPVKKVTKKNQKNIANLLNATAKSSSEYMREYRARKKNTAKYSLNGLLILSLRNGNAIETLLMTAQINTDLVNHPVTLTTEPSTSLVSFETDACKSIINSFLRYKDYNSLKNAHKDFQKRFVDNRSFYDRF</sequence>
<protein>
    <submittedName>
        <fullName evidence="2">Uncharacterized protein</fullName>
    </submittedName>
</protein>
<feature type="compositionally biased region" description="Basic residues" evidence="1">
    <location>
        <begin position="1"/>
        <end position="13"/>
    </location>
</feature>
<organism evidence="2 3">
    <name type="scientific">Trichonephila clavipes</name>
    <name type="common">Golden silk orbweaver</name>
    <name type="synonym">Nephila clavipes</name>
    <dbReference type="NCBI Taxonomy" id="2585209"/>
    <lineage>
        <taxon>Eukaryota</taxon>
        <taxon>Metazoa</taxon>
        <taxon>Ecdysozoa</taxon>
        <taxon>Arthropoda</taxon>
        <taxon>Chelicerata</taxon>
        <taxon>Arachnida</taxon>
        <taxon>Araneae</taxon>
        <taxon>Araneomorphae</taxon>
        <taxon>Entelegynae</taxon>
        <taxon>Araneoidea</taxon>
        <taxon>Nephilidae</taxon>
        <taxon>Trichonephila</taxon>
    </lineage>
</organism>
<name>A0A8X6VDV4_TRICX</name>
<dbReference type="Proteomes" id="UP000887159">
    <property type="component" value="Unassembled WGS sequence"/>
</dbReference>
<evidence type="ECO:0000313" key="3">
    <source>
        <dbReference type="Proteomes" id="UP000887159"/>
    </source>
</evidence>